<name>A0A2A2WLZ9_9ACTN</name>
<dbReference type="Gene3D" id="2.30.110.10">
    <property type="entry name" value="Electron Transport, Fmn-binding Protein, Chain A"/>
    <property type="match status" value="1"/>
</dbReference>
<comment type="similarity">
    <text evidence="1">Belongs to the non-flavoprotein flavin reductase family.</text>
</comment>
<dbReference type="Pfam" id="PF01613">
    <property type="entry name" value="Flavin_Reduct"/>
    <property type="match status" value="1"/>
</dbReference>
<evidence type="ECO:0000256" key="1">
    <source>
        <dbReference type="ARBA" id="ARBA00008898"/>
    </source>
</evidence>
<dbReference type="AlphaFoldDB" id="A0A2A2WLZ9"/>
<protein>
    <submittedName>
        <fullName evidence="5">Flavin reductase</fullName>
    </submittedName>
</protein>
<organism evidence="5 6">
    <name type="scientific">Dietzia natronolimnaea</name>
    <dbReference type="NCBI Taxonomy" id="161920"/>
    <lineage>
        <taxon>Bacteria</taxon>
        <taxon>Bacillati</taxon>
        <taxon>Actinomycetota</taxon>
        <taxon>Actinomycetes</taxon>
        <taxon>Mycobacteriales</taxon>
        <taxon>Dietziaceae</taxon>
        <taxon>Dietzia</taxon>
    </lineage>
</organism>
<dbReference type="InterPro" id="IPR050268">
    <property type="entry name" value="NADH-dep_flavin_reductase"/>
</dbReference>
<accession>A0A2A2WLZ9</accession>
<dbReference type="GO" id="GO:0010181">
    <property type="term" value="F:FMN binding"/>
    <property type="evidence" value="ECO:0007669"/>
    <property type="project" value="InterPro"/>
</dbReference>
<dbReference type="PANTHER" id="PTHR30466">
    <property type="entry name" value="FLAVIN REDUCTASE"/>
    <property type="match status" value="1"/>
</dbReference>
<keyword evidence="6" id="KW-1185">Reference proteome</keyword>
<dbReference type="EMBL" id="NTGA01000027">
    <property type="protein sequence ID" value="PAY22236.1"/>
    <property type="molecule type" value="Genomic_DNA"/>
</dbReference>
<dbReference type="PANTHER" id="PTHR30466:SF1">
    <property type="entry name" value="FMN REDUCTASE (NADH) RUTF"/>
    <property type="match status" value="1"/>
</dbReference>
<sequence length="174" mass="18535">MTERSLSSDRQSVSAETHRRAMRLHPAGVTIITLDGADGPVGFTASSPSSLSSEPALVSFNVGISSSSLAAVLDARTAVIHLLGESDRHLALRFSGPATQRFADHSLWTRAETGEPLLHGGRARLRVALDRLVPAGDHVLVIARLLDAWFDDDEPSDPLVVVDGGLWAVPTARD</sequence>
<dbReference type="GO" id="GO:0006208">
    <property type="term" value="P:pyrimidine nucleobase catabolic process"/>
    <property type="evidence" value="ECO:0007669"/>
    <property type="project" value="TreeGrafter"/>
</dbReference>
<gene>
    <name evidence="5" type="ORF">CEY15_14795</name>
</gene>
<evidence type="ECO:0000313" key="6">
    <source>
        <dbReference type="Proteomes" id="UP000218810"/>
    </source>
</evidence>
<reference evidence="6" key="1">
    <citation type="submission" date="2017-09" db="EMBL/GenBank/DDBJ databases">
        <authorList>
            <person name="Zhang Y."/>
            <person name="Huang X."/>
            <person name="Liu J."/>
            <person name="Lu L."/>
            <person name="Peng K."/>
        </authorList>
    </citation>
    <scope>NUCLEOTIDE SEQUENCE [LARGE SCALE GENOMIC DNA]</scope>
    <source>
        <strain evidence="6">S-XJ-1</strain>
    </source>
</reference>
<evidence type="ECO:0000313" key="5">
    <source>
        <dbReference type="EMBL" id="PAY22236.1"/>
    </source>
</evidence>
<dbReference type="SUPFAM" id="SSF50475">
    <property type="entry name" value="FMN-binding split barrel"/>
    <property type="match status" value="1"/>
</dbReference>
<feature type="domain" description="Flavin reductase like" evidence="4">
    <location>
        <begin position="22"/>
        <end position="168"/>
    </location>
</feature>
<dbReference type="InterPro" id="IPR012349">
    <property type="entry name" value="Split_barrel_FMN-bd"/>
</dbReference>
<proteinExistence type="inferred from homology"/>
<dbReference type="Proteomes" id="UP000218810">
    <property type="component" value="Unassembled WGS sequence"/>
</dbReference>
<dbReference type="RefSeq" id="WP_017835969.1">
    <property type="nucleotide sequence ID" value="NZ_NTGA01000027.1"/>
</dbReference>
<dbReference type="InterPro" id="IPR002563">
    <property type="entry name" value="Flavin_Rdtase-like_dom"/>
</dbReference>
<evidence type="ECO:0000256" key="2">
    <source>
        <dbReference type="ARBA" id="ARBA00023002"/>
    </source>
</evidence>
<dbReference type="GO" id="GO:0042602">
    <property type="term" value="F:riboflavin reductase (NADPH) activity"/>
    <property type="evidence" value="ECO:0007669"/>
    <property type="project" value="TreeGrafter"/>
</dbReference>
<feature type="region of interest" description="Disordered" evidence="3">
    <location>
        <begin position="1"/>
        <end position="20"/>
    </location>
</feature>
<dbReference type="SMART" id="SM00903">
    <property type="entry name" value="Flavin_Reduct"/>
    <property type="match status" value="1"/>
</dbReference>
<keyword evidence="2" id="KW-0560">Oxidoreductase</keyword>
<evidence type="ECO:0000259" key="4">
    <source>
        <dbReference type="SMART" id="SM00903"/>
    </source>
</evidence>
<comment type="caution">
    <text evidence="5">The sequence shown here is derived from an EMBL/GenBank/DDBJ whole genome shotgun (WGS) entry which is preliminary data.</text>
</comment>
<evidence type="ECO:0000256" key="3">
    <source>
        <dbReference type="SAM" id="MobiDB-lite"/>
    </source>
</evidence>